<evidence type="ECO:0000313" key="2">
    <source>
        <dbReference type="EMBL" id="CAA9502466.1"/>
    </source>
</evidence>
<sequence length="50" mass="5527">RPRAGGDGRARRRGARARPRRPLVGGRRRARCRHGAARPRRGRAPHAAAI</sequence>
<dbReference type="AlphaFoldDB" id="A0A6J4SQJ0"/>
<organism evidence="2">
    <name type="scientific">uncultured Sphingomonadaceae bacterium</name>
    <dbReference type="NCBI Taxonomy" id="169976"/>
    <lineage>
        <taxon>Bacteria</taxon>
        <taxon>Pseudomonadati</taxon>
        <taxon>Pseudomonadota</taxon>
        <taxon>Alphaproteobacteria</taxon>
        <taxon>Sphingomonadales</taxon>
        <taxon>Sphingomonadaceae</taxon>
        <taxon>environmental samples</taxon>
    </lineage>
</organism>
<feature type="non-terminal residue" evidence="2">
    <location>
        <position position="1"/>
    </location>
</feature>
<feature type="region of interest" description="Disordered" evidence="1">
    <location>
        <begin position="1"/>
        <end position="50"/>
    </location>
</feature>
<reference evidence="2" key="1">
    <citation type="submission" date="2020-02" db="EMBL/GenBank/DDBJ databases">
        <authorList>
            <person name="Meier V. D."/>
        </authorList>
    </citation>
    <scope>NUCLEOTIDE SEQUENCE</scope>
    <source>
        <strain evidence="2">AVDCRST_MAG39</strain>
    </source>
</reference>
<accession>A0A6J4SQJ0</accession>
<proteinExistence type="predicted"/>
<name>A0A6J4SQJ0_9SPHN</name>
<dbReference type="EMBL" id="CADCVW010000059">
    <property type="protein sequence ID" value="CAA9502466.1"/>
    <property type="molecule type" value="Genomic_DNA"/>
</dbReference>
<feature type="non-terminal residue" evidence="2">
    <location>
        <position position="50"/>
    </location>
</feature>
<evidence type="ECO:0000256" key="1">
    <source>
        <dbReference type="SAM" id="MobiDB-lite"/>
    </source>
</evidence>
<gene>
    <name evidence="2" type="ORF">AVDCRST_MAG39-1453</name>
</gene>
<feature type="compositionally biased region" description="Basic residues" evidence="1">
    <location>
        <begin position="10"/>
        <end position="44"/>
    </location>
</feature>
<protein>
    <submittedName>
        <fullName evidence="2">Uncharacterized protein</fullName>
    </submittedName>
</protein>